<dbReference type="InterPro" id="IPR036271">
    <property type="entry name" value="Tet_transcr_reg_TetR-rel_C_sf"/>
</dbReference>
<dbReference type="PROSITE" id="PS01081">
    <property type="entry name" value="HTH_TETR_1"/>
    <property type="match status" value="1"/>
</dbReference>
<gene>
    <name evidence="6" type="ORF">POL72_11860</name>
</gene>
<name>A0ABT5BW92_9BACT</name>
<dbReference type="Proteomes" id="UP001217485">
    <property type="component" value="Unassembled WGS sequence"/>
</dbReference>
<evidence type="ECO:0000313" key="6">
    <source>
        <dbReference type="EMBL" id="MDC0678429.1"/>
    </source>
</evidence>
<dbReference type="PANTHER" id="PTHR30055">
    <property type="entry name" value="HTH-TYPE TRANSCRIPTIONAL REGULATOR RUTR"/>
    <property type="match status" value="1"/>
</dbReference>
<dbReference type="PROSITE" id="PS50977">
    <property type="entry name" value="HTH_TETR_2"/>
    <property type="match status" value="1"/>
</dbReference>
<accession>A0ABT5BW92</accession>
<dbReference type="Gene3D" id="1.10.10.60">
    <property type="entry name" value="Homeodomain-like"/>
    <property type="match status" value="1"/>
</dbReference>
<dbReference type="Pfam" id="PF17754">
    <property type="entry name" value="TetR_C_14"/>
    <property type="match status" value="1"/>
</dbReference>
<dbReference type="Gene3D" id="1.10.357.10">
    <property type="entry name" value="Tetracycline Repressor, domain 2"/>
    <property type="match status" value="1"/>
</dbReference>
<evidence type="ECO:0000256" key="1">
    <source>
        <dbReference type="ARBA" id="ARBA00023015"/>
    </source>
</evidence>
<evidence type="ECO:0000313" key="7">
    <source>
        <dbReference type="Proteomes" id="UP001217485"/>
    </source>
</evidence>
<evidence type="ECO:0000259" key="5">
    <source>
        <dbReference type="PROSITE" id="PS50977"/>
    </source>
</evidence>
<evidence type="ECO:0000256" key="4">
    <source>
        <dbReference type="PROSITE-ProRule" id="PRU00335"/>
    </source>
</evidence>
<dbReference type="Pfam" id="PF00440">
    <property type="entry name" value="TetR_N"/>
    <property type="match status" value="1"/>
</dbReference>
<dbReference type="InterPro" id="IPR041347">
    <property type="entry name" value="MftR_C"/>
</dbReference>
<comment type="caution">
    <text evidence="6">The sequence shown here is derived from an EMBL/GenBank/DDBJ whole genome shotgun (WGS) entry which is preliminary data.</text>
</comment>
<dbReference type="InterPro" id="IPR023772">
    <property type="entry name" value="DNA-bd_HTH_TetR-type_CS"/>
</dbReference>
<dbReference type="InterPro" id="IPR050109">
    <property type="entry name" value="HTH-type_TetR-like_transc_reg"/>
</dbReference>
<evidence type="ECO:0000256" key="2">
    <source>
        <dbReference type="ARBA" id="ARBA00023125"/>
    </source>
</evidence>
<dbReference type="PRINTS" id="PR00455">
    <property type="entry name" value="HTHTETR"/>
</dbReference>
<feature type="domain" description="HTH tetR-type" evidence="5">
    <location>
        <begin position="22"/>
        <end position="82"/>
    </location>
</feature>
<dbReference type="InterPro" id="IPR001647">
    <property type="entry name" value="HTH_TetR"/>
</dbReference>
<dbReference type="SUPFAM" id="SSF48498">
    <property type="entry name" value="Tetracyclin repressor-like, C-terminal domain"/>
    <property type="match status" value="1"/>
</dbReference>
<dbReference type="EMBL" id="JAQNDK010000001">
    <property type="protein sequence ID" value="MDC0678429.1"/>
    <property type="molecule type" value="Genomic_DNA"/>
</dbReference>
<dbReference type="RefSeq" id="WP_272095246.1">
    <property type="nucleotide sequence ID" value="NZ_JAQNDK010000001.1"/>
</dbReference>
<evidence type="ECO:0000256" key="3">
    <source>
        <dbReference type="ARBA" id="ARBA00023163"/>
    </source>
</evidence>
<feature type="DNA-binding region" description="H-T-H motif" evidence="4">
    <location>
        <begin position="45"/>
        <end position="64"/>
    </location>
</feature>
<proteinExistence type="predicted"/>
<keyword evidence="7" id="KW-1185">Reference proteome</keyword>
<keyword evidence="3" id="KW-0804">Transcription</keyword>
<dbReference type="SUPFAM" id="SSF46689">
    <property type="entry name" value="Homeodomain-like"/>
    <property type="match status" value="1"/>
</dbReference>
<organism evidence="6 7">
    <name type="scientific">Sorangium atrum</name>
    <dbReference type="NCBI Taxonomy" id="2995308"/>
    <lineage>
        <taxon>Bacteria</taxon>
        <taxon>Pseudomonadati</taxon>
        <taxon>Myxococcota</taxon>
        <taxon>Polyangia</taxon>
        <taxon>Polyangiales</taxon>
        <taxon>Polyangiaceae</taxon>
        <taxon>Sorangium</taxon>
    </lineage>
</organism>
<keyword evidence="1" id="KW-0805">Transcription regulation</keyword>
<dbReference type="PANTHER" id="PTHR30055:SF238">
    <property type="entry name" value="MYCOFACTOCIN BIOSYNTHESIS TRANSCRIPTIONAL REGULATOR MFTR-RELATED"/>
    <property type="match status" value="1"/>
</dbReference>
<reference evidence="6 7" key="1">
    <citation type="submission" date="2023-01" db="EMBL/GenBank/DDBJ databases">
        <title>Minimal conservation of predation-associated metabolite biosynthetic gene clusters underscores biosynthetic potential of Myxococcota including descriptions for ten novel species: Archangium lansinium sp. nov., Myxococcus landrumus sp. nov., Nannocystis bai.</title>
        <authorList>
            <person name="Ahearne A."/>
            <person name="Stevens C."/>
            <person name="Dowd S."/>
        </authorList>
    </citation>
    <scope>NUCLEOTIDE SEQUENCE [LARGE SCALE GENOMIC DNA]</scope>
    <source>
        <strain evidence="6 7">WIWO2</strain>
    </source>
</reference>
<keyword evidence="2 4" id="KW-0238">DNA-binding</keyword>
<protein>
    <submittedName>
        <fullName evidence="6">TetR family transcriptional regulator</fullName>
    </submittedName>
</protein>
<dbReference type="InterPro" id="IPR009057">
    <property type="entry name" value="Homeodomain-like_sf"/>
</dbReference>
<sequence length="215" mass="24036">MRGTLARMKEAGASGLRERKKERTRAQIIETAIELFLKNGYEQTTLDDVLGVVEVSRRTFFRYFESKEDLVIAWMDQFIEAAREAVRARPRSEPPVVALRNALKTIVKLHEGDLPRFALIQQFVARTPAIRARQRERLGHCGEEICEPLAERMGLDARHDLAPRVLASCAMAVVQSAMDAWVARGATDDLPELVDEAFGTLAREFGRGGSGTSPQ</sequence>